<evidence type="ECO:0000259" key="4">
    <source>
        <dbReference type="Pfam" id="PF07631"/>
    </source>
</evidence>
<organism evidence="7 8">
    <name type="scientific">Aeoliella straminimaris</name>
    <dbReference type="NCBI Taxonomy" id="2954799"/>
    <lineage>
        <taxon>Bacteria</taxon>
        <taxon>Pseudomonadati</taxon>
        <taxon>Planctomycetota</taxon>
        <taxon>Planctomycetia</taxon>
        <taxon>Pirellulales</taxon>
        <taxon>Lacipirellulaceae</taxon>
        <taxon>Aeoliella</taxon>
    </lineage>
</organism>
<dbReference type="Pfam" id="PF07635">
    <property type="entry name" value="PSCyt1"/>
    <property type="match status" value="1"/>
</dbReference>
<accession>A0A9X2FI01</accession>
<protein>
    <submittedName>
        <fullName evidence="7">DUF1592 domain-containing protein</fullName>
    </submittedName>
</protein>
<dbReference type="Pfam" id="PF07627">
    <property type="entry name" value="PSCyt3"/>
    <property type="match status" value="1"/>
</dbReference>
<dbReference type="Gene3D" id="2.60.120.260">
    <property type="entry name" value="Galactose-binding domain-like"/>
    <property type="match status" value="1"/>
</dbReference>
<sequence>MARLATTALALLAVVAVPKYGFGDDVPATSLEASVAKSTRQYNDEVQPLLAKHCFGCHGADLQEADVRLDSLDPNMVAGHDAERWHAALDMINQGYMPPDYEEQPSDEERRLMVEWMTESLDLARKAKSNKPQPRVRRLTREQYTNSLAELLHLPLNFGKNLPAEAKSKMGFTNSGNALLTSGLHVEYYQAIARADLQKAIVAKTPPETFRYRVTVGKGVGAGRHAAVIGGFQSAPIARQNVLVEILDQHGQPRQPTSPDEQKQLRGIESNIGVGMRGSSGDRYQVLDEGLLLYSALPHREQAPKSWQGPSPNMKMLLRRCFPSEGPFVLRVVASLAEGDDDLQREGLIELRSSQPVVGLKADSDELASIENTIVLTATECTKQDQLVARGDYLVPQDVTKPSSAEFDFEVPETGYYHIDFLHPPASADAMPSVSLTIDKSAQHLRVEPTAGDGEQVSITPLSHAYLTAGTHHLTLGGKFFVGFREVAISPLPSDHPASAAIEQERATAREQTLSQSAALRAFVGNRTDDGMEYAELGAPQVVANASDQPATFEFHGYLEDLPTPILDLSEKTSLSNIMIVGVWNDHLAKNPSDRGVPVVVKSIEFAGPYYPEWPPKSHTEIFFDSPLRDSNPEAYTREVLERFMTRAFRREVSDAEIERYVEFWQATRGDFDRYEDGVREVLVAVLCSPHFLYLEMPARQESGEAALAERLAYFLWNSPPDEQLAKLAQAGDLRKQVAEQVERMIADERINHFIDAFTDEWLRLDRHAAMSVNIGAYPDYTRFVKRDMALETSHFVRHVLQNNMSLMTFVESDFAMLNQNLAEFYGIQGVEGNHFRPVSVTPDMHRGGLLSQGAFLTGHSDGTQAHPIKRAVWVKAKILGSPPPPPPPNVPELDPETPGFQNLTLKEQLELHRSKPSCKDCHSKFDPFGVVFENYDAVGRFQTMAKGRPVDARTELPDGETIDGVDQLKTYLLGKRGADVTRSVVSHLYAYATGRDVTFADQPQIDSITSQVIEDDYRIQTAVLGVIRSPAFWQESLTGDLAQLSEAVPSPKEKR</sequence>
<dbReference type="AlphaFoldDB" id="A0A9X2FI01"/>
<comment type="caution">
    <text evidence="7">The sequence shown here is derived from an EMBL/GenBank/DDBJ whole genome shotgun (WGS) entry which is preliminary data.</text>
</comment>
<feature type="domain" description="DUF1587" evidence="2">
    <location>
        <begin position="137"/>
        <end position="201"/>
    </location>
</feature>
<dbReference type="EMBL" id="JAMXLR010000055">
    <property type="protein sequence ID" value="MCO6045406.1"/>
    <property type="molecule type" value="Genomic_DNA"/>
</dbReference>
<dbReference type="Pfam" id="PF07626">
    <property type="entry name" value="PSD3"/>
    <property type="match status" value="1"/>
</dbReference>
<feature type="domain" description="DUF1595" evidence="6">
    <location>
        <begin position="637"/>
        <end position="695"/>
    </location>
</feature>
<evidence type="ECO:0000259" key="2">
    <source>
        <dbReference type="Pfam" id="PF07626"/>
    </source>
</evidence>
<evidence type="ECO:0000259" key="3">
    <source>
        <dbReference type="Pfam" id="PF07627"/>
    </source>
</evidence>
<evidence type="ECO:0000259" key="1">
    <source>
        <dbReference type="Pfam" id="PF07624"/>
    </source>
</evidence>
<dbReference type="Pfam" id="PF07637">
    <property type="entry name" value="PSD5"/>
    <property type="match status" value="1"/>
</dbReference>
<dbReference type="Proteomes" id="UP001155241">
    <property type="component" value="Unassembled WGS sequence"/>
</dbReference>
<dbReference type="Pfam" id="PF07624">
    <property type="entry name" value="PSD2"/>
    <property type="match status" value="1"/>
</dbReference>
<dbReference type="RefSeq" id="WP_252853520.1">
    <property type="nucleotide sequence ID" value="NZ_JAMXLR010000055.1"/>
</dbReference>
<proteinExistence type="predicted"/>
<dbReference type="InterPro" id="IPR011478">
    <property type="entry name" value="DUF1585"/>
</dbReference>
<feature type="domain" description="Cytochrome C Planctomycete-type" evidence="5">
    <location>
        <begin position="54"/>
        <end position="100"/>
    </location>
</feature>
<keyword evidence="8" id="KW-1185">Reference proteome</keyword>
<dbReference type="InterPro" id="IPR036909">
    <property type="entry name" value="Cyt_c-like_dom_sf"/>
</dbReference>
<dbReference type="Pfam" id="PF07631">
    <property type="entry name" value="PSD4"/>
    <property type="match status" value="1"/>
</dbReference>
<dbReference type="InterPro" id="IPR011429">
    <property type="entry name" value="Cyt_c_Planctomycete-type"/>
</dbReference>
<name>A0A9X2FI01_9BACT</name>
<evidence type="ECO:0000313" key="7">
    <source>
        <dbReference type="EMBL" id="MCO6045406.1"/>
    </source>
</evidence>
<dbReference type="SUPFAM" id="SSF46626">
    <property type="entry name" value="Cytochrome c"/>
    <property type="match status" value="1"/>
</dbReference>
<dbReference type="GO" id="GO:0009055">
    <property type="term" value="F:electron transfer activity"/>
    <property type="evidence" value="ECO:0007669"/>
    <property type="project" value="InterPro"/>
</dbReference>
<dbReference type="InterPro" id="IPR013042">
    <property type="entry name" value="DUF1592"/>
</dbReference>
<dbReference type="GO" id="GO:0020037">
    <property type="term" value="F:heme binding"/>
    <property type="evidence" value="ECO:0007669"/>
    <property type="project" value="InterPro"/>
</dbReference>
<feature type="domain" description="DUF1588" evidence="3">
    <location>
        <begin position="847"/>
        <end position="944"/>
    </location>
</feature>
<reference evidence="7" key="1">
    <citation type="submission" date="2022-06" db="EMBL/GenBank/DDBJ databases">
        <title>Aeoliella straminimaris, a novel planctomycete from sediments.</title>
        <authorList>
            <person name="Vitorino I.R."/>
            <person name="Lage O.M."/>
        </authorList>
    </citation>
    <scope>NUCLEOTIDE SEQUENCE</scope>
    <source>
        <strain evidence="7">ICT_H6.2</strain>
    </source>
</reference>
<evidence type="ECO:0000313" key="8">
    <source>
        <dbReference type="Proteomes" id="UP001155241"/>
    </source>
</evidence>
<feature type="domain" description="DUF1585" evidence="1">
    <location>
        <begin position="959"/>
        <end position="1033"/>
    </location>
</feature>
<dbReference type="Gene3D" id="1.10.760.10">
    <property type="entry name" value="Cytochrome c-like domain"/>
    <property type="match status" value="1"/>
</dbReference>
<evidence type="ECO:0000259" key="5">
    <source>
        <dbReference type="Pfam" id="PF07635"/>
    </source>
</evidence>
<dbReference type="InterPro" id="IPR013039">
    <property type="entry name" value="DUF1588"/>
</dbReference>
<dbReference type="InterPro" id="IPR013043">
    <property type="entry name" value="DUF1595"/>
</dbReference>
<gene>
    <name evidence="7" type="ORF">NG895_15965</name>
</gene>
<feature type="domain" description="DUF1592" evidence="4">
    <location>
        <begin position="707"/>
        <end position="828"/>
    </location>
</feature>
<evidence type="ECO:0000259" key="6">
    <source>
        <dbReference type="Pfam" id="PF07637"/>
    </source>
</evidence>
<dbReference type="InterPro" id="IPR013036">
    <property type="entry name" value="DUF1587"/>
</dbReference>